<feature type="transmembrane region" description="Helical" evidence="11">
    <location>
        <begin position="42"/>
        <end position="62"/>
    </location>
</feature>
<dbReference type="OrthoDB" id="46105at2157"/>
<dbReference type="PANTHER" id="PTHR34308:SF1">
    <property type="entry name" value="COBALAMIN BIOSYNTHESIS PROTEIN CBIB"/>
    <property type="match status" value="1"/>
</dbReference>
<gene>
    <name evidence="11" type="primary">cobD</name>
    <name evidence="13" type="ORF">D1869_12845</name>
    <name evidence="12" type="ORF">HNQ62_001678</name>
</gene>
<dbReference type="UniPathway" id="UPA00148"/>
<comment type="caution">
    <text evidence="11">Lacks conserved residue(s) required for the propagation of feature annotation.</text>
</comment>
<feature type="transmembrane region" description="Helical" evidence="11">
    <location>
        <begin position="139"/>
        <end position="156"/>
    </location>
</feature>
<keyword evidence="7 11" id="KW-0169">Cobalamin biosynthesis</keyword>
<evidence type="ECO:0000256" key="4">
    <source>
        <dbReference type="ARBA" id="ARBA00006263"/>
    </source>
</evidence>
<dbReference type="AlphaFoldDB" id="A0A650CJL7"/>
<evidence type="ECO:0000256" key="5">
    <source>
        <dbReference type="ARBA" id="ARBA00016185"/>
    </source>
</evidence>
<dbReference type="GO" id="GO:0005886">
    <property type="term" value="C:plasma membrane"/>
    <property type="evidence" value="ECO:0007669"/>
    <property type="project" value="UniProtKB-SubCell"/>
</dbReference>
<dbReference type="GO" id="GO:0016874">
    <property type="term" value="F:ligase activity"/>
    <property type="evidence" value="ECO:0007669"/>
    <property type="project" value="UniProtKB-KW"/>
</dbReference>
<reference evidence="12 15" key="2">
    <citation type="submission" date="2020-08" db="EMBL/GenBank/DDBJ databases">
        <title>Genomic Encyclopedia of Type Strains, Phase IV (KMG-IV): sequencing the most valuable type-strain genomes for metagenomic binning, comparative biology and taxonomic classification.</title>
        <authorList>
            <person name="Goeker M."/>
        </authorList>
    </citation>
    <scope>NUCLEOTIDE SEQUENCE [LARGE SCALE GENOMIC DNA]</scope>
    <source>
        <strain evidence="12 15">DSM 12421</strain>
    </source>
</reference>
<dbReference type="InterPro" id="IPR004485">
    <property type="entry name" value="Cobalamin_biosynth_CobD/CbiB"/>
</dbReference>
<dbReference type="NCBIfam" id="TIGR00380">
    <property type="entry name" value="cobal_cbiB"/>
    <property type="match status" value="1"/>
</dbReference>
<evidence type="ECO:0000256" key="2">
    <source>
        <dbReference type="ARBA" id="ARBA00004651"/>
    </source>
</evidence>
<organism evidence="13 14">
    <name type="scientific">Sulfurisphaera ohwakuensis</name>
    <dbReference type="NCBI Taxonomy" id="69656"/>
    <lineage>
        <taxon>Archaea</taxon>
        <taxon>Thermoproteota</taxon>
        <taxon>Thermoprotei</taxon>
        <taxon>Sulfolobales</taxon>
        <taxon>Sulfolobaceae</taxon>
        <taxon>Sulfurisphaera</taxon>
    </lineage>
</organism>
<evidence type="ECO:0000313" key="14">
    <source>
        <dbReference type="Proteomes" id="UP000427373"/>
    </source>
</evidence>
<evidence type="ECO:0000256" key="6">
    <source>
        <dbReference type="ARBA" id="ARBA00022475"/>
    </source>
</evidence>
<dbReference type="GO" id="GO:0009236">
    <property type="term" value="P:cobalamin biosynthetic process"/>
    <property type="evidence" value="ECO:0007669"/>
    <property type="project" value="UniProtKB-UniRule"/>
</dbReference>
<dbReference type="NCBIfam" id="NF002281">
    <property type="entry name" value="PRK01209.2-5"/>
    <property type="match status" value="1"/>
</dbReference>
<evidence type="ECO:0000313" key="12">
    <source>
        <dbReference type="EMBL" id="MBB5253907.1"/>
    </source>
</evidence>
<evidence type="ECO:0000256" key="7">
    <source>
        <dbReference type="ARBA" id="ARBA00022573"/>
    </source>
</evidence>
<evidence type="ECO:0000256" key="3">
    <source>
        <dbReference type="ARBA" id="ARBA00004953"/>
    </source>
</evidence>
<comment type="similarity">
    <text evidence="4 11">Belongs to the CobD/CbiB family.</text>
</comment>
<keyword evidence="12" id="KW-0436">Ligase</keyword>
<keyword evidence="9 11" id="KW-1133">Transmembrane helix</keyword>
<proteinExistence type="inferred from homology"/>
<keyword evidence="10 11" id="KW-0472">Membrane</keyword>
<dbReference type="Proteomes" id="UP000427373">
    <property type="component" value="Chromosome"/>
</dbReference>
<dbReference type="EMBL" id="CP045484">
    <property type="protein sequence ID" value="QGR17969.1"/>
    <property type="molecule type" value="Genomic_DNA"/>
</dbReference>
<evidence type="ECO:0000313" key="15">
    <source>
        <dbReference type="Proteomes" id="UP000582213"/>
    </source>
</evidence>
<dbReference type="PANTHER" id="PTHR34308">
    <property type="entry name" value="COBALAMIN BIOSYNTHESIS PROTEIN CBIB"/>
    <property type="match status" value="1"/>
</dbReference>
<dbReference type="GeneID" id="42802148"/>
<keyword evidence="6 11" id="KW-1003">Cell membrane</keyword>
<comment type="subcellular location">
    <subcellularLocation>
        <location evidence="2 11">Cell membrane</location>
        <topology evidence="2 11">Multi-pass membrane protein</topology>
    </subcellularLocation>
</comment>
<dbReference type="RefSeq" id="WP_156015430.1">
    <property type="nucleotide sequence ID" value="NZ_CP045484.1"/>
</dbReference>
<evidence type="ECO:0000313" key="13">
    <source>
        <dbReference type="EMBL" id="QGR17969.1"/>
    </source>
</evidence>
<evidence type="ECO:0000256" key="1">
    <source>
        <dbReference type="ARBA" id="ARBA00003384"/>
    </source>
</evidence>
<reference evidence="13 14" key="1">
    <citation type="submission" date="2019-10" db="EMBL/GenBank/DDBJ databases">
        <title>Genome Sequences from Six Type Strain Members of the Archaeal Family Sulfolobaceae: Acidianus ambivalens, Acidianus infernus, Metallosphaera prunae, Stygiolobus azoricus, Sulfolobus metallicus, and Sulfurisphaera ohwakuensis.</title>
        <authorList>
            <person name="Counts J.A."/>
            <person name="Kelly R.M."/>
        </authorList>
    </citation>
    <scope>NUCLEOTIDE SEQUENCE [LARGE SCALE GENOMIC DNA]</scope>
    <source>
        <strain evidence="13 14">TA-1</strain>
    </source>
</reference>
<comment type="function">
    <text evidence="1 11">Converts cobyric acid to cobinamide by the addition of aminopropanol on the F carboxylic group.</text>
</comment>
<dbReference type="HAMAP" id="MF_00024">
    <property type="entry name" value="CobD_CbiB"/>
    <property type="match status" value="1"/>
</dbReference>
<keyword evidence="14" id="KW-1185">Reference proteome</keyword>
<protein>
    <recommendedName>
        <fullName evidence="5 11">Probable cobalamin biosynthesis protein CobD</fullName>
    </recommendedName>
</protein>
<evidence type="ECO:0000256" key="9">
    <source>
        <dbReference type="ARBA" id="ARBA00022989"/>
    </source>
</evidence>
<evidence type="ECO:0000256" key="10">
    <source>
        <dbReference type="ARBA" id="ARBA00023136"/>
    </source>
</evidence>
<dbReference type="EMBL" id="JACHFY010000008">
    <property type="protein sequence ID" value="MBB5253907.1"/>
    <property type="molecule type" value="Genomic_DNA"/>
</dbReference>
<dbReference type="Pfam" id="PF03186">
    <property type="entry name" value="CobD_Cbib"/>
    <property type="match status" value="1"/>
</dbReference>
<evidence type="ECO:0000256" key="11">
    <source>
        <dbReference type="HAMAP-Rule" id="MF_00024"/>
    </source>
</evidence>
<dbReference type="KEGG" id="soh:D1869_12845"/>
<name>A0A650CJL7_SULOH</name>
<dbReference type="Proteomes" id="UP000582213">
    <property type="component" value="Unassembled WGS sequence"/>
</dbReference>
<dbReference type="GO" id="GO:0048472">
    <property type="term" value="F:threonine-phosphate decarboxylase activity"/>
    <property type="evidence" value="ECO:0007669"/>
    <property type="project" value="InterPro"/>
</dbReference>
<feature type="transmembrane region" description="Helical" evidence="11">
    <location>
        <begin position="265"/>
        <end position="287"/>
    </location>
</feature>
<keyword evidence="8 11" id="KW-0812">Transmembrane</keyword>
<evidence type="ECO:0000256" key="8">
    <source>
        <dbReference type="ARBA" id="ARBA00022692"/>
    </source>
</evidence>
<accession>A0A650CJL7</accession>
<comment type="pathway">
    <text evidence="3 11">Cofactor biosynthesis; adenosylcobalamin biosynthesis.</text>
</comment>
<dbReference type="GO" id="GO:0015420">
    <property type="term" value="F:ABC-type vitamin B12 transporter activity"/>
    <property type="evidence" value="ECO:0007669"/>
    <property type="project" value="UniProtKB-UniRule"/>
</dbReference>
<sequence length="303" mass="34643">MLPILYLAILFDLTLGEPPVYIHPVVWVGKISEKMIVPYKGYLYGVFVWVISVIPVLILLLIPLYIPSVIIQTILLTFFLKTSFSIKMLYELVKKSIPVNRENRKYAQQLVRRNVYELDDPHVASAVIESLFESLIDGITSPIFWFLILGYPGALLQRFSNTMDSMVGYKTLELQKEGWFSAKVDTIMNYIPSRLTGILMIIAGYLLGYKPRDLCKTLKSSGIESLNARYPISFASSILHVKLEKPGYYSVGEGNLPKEDDVRRALRLFVATLVLYFTLISIIYYYLYGLSLLSYPYGLIKFI</sequence>